<evidence type="ECO:0000313" key="9">
    <source>
        <dbReference type="EMBL" id="RSD30816.1"/>
    </source>
</evidence>
<dbReference type="GO" id="GO:0003723">
    <property type="term" value="F:RNA binding"/>
    <property type="evidence" value="ECO:0007669"/>
    <property type="project" value="UniProtKB-UniRule"/>
</dbReference>
<keyword evidence="10" id="KW-1185">Reference proteome</keyword>
<dbReference type="GO" id="GO:0005829">
    <property type="term" value="C:cytosol"/>
    <property type="evidence" value="ECO:0007669"/>
    <property type="project" value="TreeGrafter"/>
</dbReference>
<dbReference type="InterPro" id="IPR035926">
    <property type="entry name" value="NusB-like_sf"/>
</dbReference>
<dbReference type="Proteomes" id="UP000565719">
    <property type="component" value="Unassembled WGS sequence"/>
</dbReference>
<evidence type="ECO:0000313" key="10">
    <source>
        <dbReference type="Proteomes" id="UP000269041"/>
    </source>
</evidence>
<dbReference type="Proteomes" id="UP000269041">
    <property type="component" value="Unassembled WGS sequence"/>
</dbReference>
<evidence type="ECO:0000256" key="5">
    <source>
        <dbReference type="ARBA" id="ARBA00023163"/>
    </source>
</evidence>
<protein>
    <recommendedName>
        <fullName evidence="6">Transcription antitermination protein NusB</fullName>
    </recommendedName>
    <alternativeName>
        <fullName evidence="6">Antitermination factor NusB</fullName>
    </alternativeName>
</protein>
<dbReference type="EMBL" id="VTXC01000037">
    <property type="protein sequence ID" value="NOH72333.1"/>
    <property type="molecule type" value="Genomic_DNA"/>
</dbReference>
<dbReference type="InterPro" id="IPR011605">
    <property type="entry name" value="NusB_fam"/>
</dbReference>
<dbReference type="GO" id="GO:0031564">
    <property type="term" value="P:transcription antitermination"/>
    <property type="evidence" value="ECO:0007669"/>
    <property type="project" value="UniProtKB-KW"/>
</dbReference>
<dbReference type="PANTHER" id="PTHR11078:SF3">
    <property type="entry name" value="ANTITERMINATION NUSB DOMAIN-CONTAINING PROTEIN"/>
    <property type="match status" value="1"/>
</dbReference>
<keyword evidence="2 6" id="KW-0889">Transcription antitermination</keyword>
<evidence type="ECO:0000313" key="11">
    <source>
        <dbReference type="Proteomes" id="UP000565719"/>
    </source>
</evidence>
<comment type="caution">
    <text evidence="9">The sequence shown here is derived from an EMBL/GenBank/DDBJ whole genome shotgun (WGS) entry which is preliminary data.</text>
</comment>
<dbReference type="Pfam" id="PF01029">
    <property type="entry name" value="NusB"/>
    <property type="match status" value="1"/>
</dbReference>
<dbReference type="AlphaFoldDB" id="A0A427U2C7"/>
<feature type="domain" description="NusB/RsmB/TIM44" evidence="7">
    <location>
        <begin position="11"/>
        <end position="149"/>
    </location>
</feature>
<evidence type="ECO:0000256" key="6">
    <source>
        <dbReference type="HAMAP-Rule" id="MF_00073"/>
    </source>
</evidence>
<keyword evidence="5 6" id="KW-0804">Transcription</keyword>
<comment type="similarity">
    <text evidence="1 6">Belongs to the NusB family.</text>
</comment>
<gene>
    <name evidence="6 9" type="primary">nusB</name>
    <name evidence="9" type="ORF">EJA03_12125</name>
    <name evidence="8" type="ORF">F0225_13430</name>
</gene>
<dbReference type="EMBL" id="RSFA01000052">
    <property type="protein sequence ID" value="RSD30816.1"/>
    <property type="molecule type" value="Genomic_DNA"/>
</dbReference>
<proteinExistence type="inferred from homology"/>
<keyword evidence="4 6" id="KW-0805">Transcription regulation</keyword>
<dbReference type="RefSeq" id="WP_125321885.1">
    <property type="nucleotide sequence ID" value="NZ_AP024889.1"/>
</dbReference>
<dbReference type="FunFam" id="1.10.940.10:FF:000001">
    <property type="entry name" value="Transcription antitermination factor NusB"/>
    <property type="match status" value="1"/>
</dbReference>
<accession>A0A427U2C7</accession>
<name>A0A427U2C7_9VIBR</name>
<organism evidence="9 10">
    <name type="scientific">Vibrio pectenicida</name>
    <dbReference type="NCBI Taxonomy" id="62763"/>
    <lineage>
        <taxon>Bacteria</taxon>
        <taxon>Pseudomonadati</taxon>
        <taxon>Pseudomonadota</taxon>
        <taxon>Gammaproteobacteria</taxon>
        <taxon>Vibrionales</taxon>
        <taxon>Vibrionaceae</taxon>
        <taxon>Vibrio</taxon>
    </lineage>
</organism>
<dbReference type="NCBIfam" id="TIGR01951">
    <property type="entry name" value="nusB"/>
    <property type="match status" value="1"/>
</dbReference>
<evidence type="ECO:0000256" key="3">
    <source>
        <dbReference type="ARBA" id="ARBA00022884"/>
    </source>
</evidence>
<evidence type="ECO:0000256" key="1">
    <source>
        <dbReference type="ARBA" id="ARBA00005952"/>
    </source>
</evidence>
<dbReference type="InterPro" id="IPR006027">
    <property type="entry name" value="NusB_RsmB_TIM44"/>
</dbReference>
<reference evidence="8 11" key="2">
    <citation type="submission" date="2019-09" db="EMBL/GenBank/DDBJ databases">
        <title>Draft genome sequencing and comparative genomics of hatchery-associated Vibrios.</title>
        <authorList>
            <person name="Kehlet-Delgado H."/>
            <person name="Mueller R.S."/>
        </authorList>
    </citation>
    <scope>NUCLEOTIDE SEQUENCE [LARGE SCALE GENOMIC DNA]</scope>
    <source>
        <strain evidence="8 11">99-46-Y</strain>
    </source>
</reference>
<dbReference type="Gene3D" id="1.10.940.10">
    <property type="entry name" value="NusB-like"/>
    <property type="match status" value="1"/>
</dbReference>
<reference evidence="9 10" key="1">
    <citation type="submission" date="2018-12" db="EMBL/GenBank/DDBJ databases">
        <title>Genomic taxonomy of the Vibrionaceae family.</title>
        <authorList>
            <person name="Gomez-Gil B."/>
            <person name="Enciso-Ibarra K."/>
        </authorList>
    </citation>
    <scope>NUCLEOTIDE SEQUENCE [LARGE SCALE GENOMIC DNA]</scope>
    <source>
        <strain evidence="9 10">CAIM 594</strain>
    </source>
</reference>
<sequence length="158" mass="17989">MGASVKPAARRNARRFALQAIYSWQITKENVATIEEQFLSGGKYDEEEHHAAEPALIAPDTDVVYFRDLLTGVVLSHMELDSKIRPYTARPMQDLDMMELALLRLAMYEMTRREDVPYKVVINEAIELAKVFAAEESHKFVNGVLDKAAPHVRKKQSK</sequence>
<comment type="function">
    <text evidence="6">Involved in transcription antitermination. Required for transcription of ribosomal RNA (rRNA) genes. Binds specifically to the boxA antiterminator sequence of the ribosomal RNA (rrn) operons.</text>
</comment>
<dbReference type="OrthoDB" id="9789556at2"/>
<dbReference type="HAMAP" id="MF_00073">
    <property type="entry name" value="NusB"/>
    <property type="match status" value="1"/>
</dbReference>
<evidence type="ECO:0000313" key="8">
    <source>
        <dbReference type="EMBL" id="NOH72333.1"/>
    </source>
</evidence>
<evidence type="ECO:0000256" key="2">
    <source>
        <dbReference type="ARBA" id="ARBA00022814"/>
    </source>
</evidence>
<evidence type="ECO:0000259" key="7">
    <source>
        <dbReference type="Pfam" id="PF01029"/>
    </source>
</evidence>
<dbReference type="PANTHER" id="PTHR11078">
    <property type="entry name" value="N UTILIZATION SUBSTANCE PROTEIN B-RELATED"/>
    <property type="match status" value="1"/>
</dbReference>
<keyword evidence="3 6" id="KW-0694">RNA-binding</keyword>
<dbReference type="GO" id="GO:0006353">
    <property type="term" value="P:DNA-templated transcription termination"/>
    <property type="evidence" value="ECO:0007669"/>
    <property type="project" value="UniProtKB-UniRule"/>
</dbReference>
<evidence type="ECO:0000256" key="4">
    <source>
        <dbReference type="ARBA" id="ARBA00023015"/>
    </source>
</evidence>
<dbReference type="SUPFAM" id="SSF48013">
    <property type="entry name" value="NusB-like"/>
    <property type="match status" value="1"/>
</dbReference>